<protein>
    <submittedName>
        <fullName evidence="1">Uncharacterized protein</fullName>
    </submittedName>
</protein>
<dbReference type="RefSeq" id="WP_087916758.1">
    <property type="nucleotide sequence ID" value="NZ_CP021780.1"/>
</dbReference>
<evidence type="ECO:0000313" key="1">
    <source>
        <dbReference type="EMBL" id="ASA22760.1"/>
    </source>
</evidence>
<evidence type="ECO:0000313" key="2">
    <source>
        <dbReference type="Proteomes" id="UP000249890"/>
    </source>
</evidence>
<organism evidence="1 2">
    <name type="scientific">Paenibacillus donghaensis</name>
    <dbReference type="NCBI Taxonomy" id="414771"/>
    <lineage>
        <taxon>Bacteria</taxon>
        <taxon>Bacillati</taxon>
        <taxon>Bacillota</taxon>
        <taxon>Bacilli</taxon>
        <taxon>Bacillales</taxon>
        <taxon>Paenibacillaceae</taxon>
        <taxon>Paenibacillus</taxon>
    </lineage>
</organism>
<proteinExistence type="predicted"/>
<sequence length="161" mass="17994">MAKLTAAKINKLSKELDKKRKIYILEDNDEVNVSIEFKESLVDKVVMDYISVLEKLSTSSSISDDLLRGTAGILHLFILREFSDVPMIPKTNDDIQELVDTSLALYDTGIMEAVIEGFDHEQVQKVYEKLDISSKRAGELLGELAIKQTISTQEEAVTDGV</sequence>
<dbReference type="KEGG" id="pdh:B9T62_19325"/>
<dbReference type="AlphaFoldDB" id="A0A2Z2KHU4"/>
<reference evidence="1 2" key="1">
    <citation type="submission" date="2017-06" db="EMBL/GenBank/DDBJ databases">
        <title>Complete genome sequence of Paenibacillus donghaensis KCTC 13049T isolated from East Sea sediment, South Korea.</title>
        <authorList>
            <person name="Jung B.K."/>
            <person name="Hong S.-J."/>
            <person name="Shin J.-H."/>
        </authorList>
    </citation>
    <scope>NUCLEOTIDE SEQUENCE [LARGE SCALE GENOMIC DNA]</scope>
    <source>
        <strain evidence="1 2">KCTC 13049</strain>
    </source>
</reference>
<name>A0A2Z2KHU4_9BACL</name>
<keyword evidence="2" id="KW-1185">Reference proteome</keyword>
<dbReference type="Proteomes" id="UP000249890">
    <property type="component" value="Chromosome"/>
</dbReference>
<dbReference type="EMBL" id="CP021780">
    <property type="protein sequence ID" value="ASA22760.1"/>
    <property type="molecule type" value="Genomic_DNA"/>
</dbReference>
<gene>
    <name evidence="1" type="ORF">B9T62_19325</name>
</gene>
<accession>A0A2Z2KHU4</accession>
<dbReference type="OrthoDB" id="2628180at2"/>